<feature type="compositionally biased region" description="Basic and acidic residues" evidence="1">
    <location>
        <begin position="12"/>
        <end position="49"/>
    </location>
</feature>
<gene>
    <name evidence="2" type="ORF">ABIE21_000156</name>
</gene>
<reference evidence="2 3" key="1">
    <citation type="submission" date="2024-06" db="EMBL/GenBank/DDBJ databases">
        <title>Sorghum-associated microbial communities from plants grown in Nebraska, USA.</title>
        <authorList>
            <person name="Schachtman D."/>
        </authorList>
    </citation>
    <scope>NUCLEOTIDE SEQUENCE [LARGE SCALE GENOMIC DNA]</scope>
    <source>
        <strain evidence="2 3">2857</strain>
    </source>
</reference>
<accession>A0ABV2QHZ6</accession>
<dbReference type="RefSeq" id="WP_354022882.1">
    <property type="nucleotide sequence ID" value="NZ_JBEPSJ010000001.1"/>
</dbReference>
<dbReference type="SUPFAM" id="SSF159888">
    <property type="entry name" value="YdhG-like"/>
    <property type="match status" value="1"/>
</dbReference>
<keyword evidence="3" id="KW-1185">Reference proteome</keyword>
<evidence type="ECO:0000313" key="3">
    <source>
        <dbReference type="Proteomes" id="UP001549257"/>
    </source>
</evidence>
<sequence>MSDTRTTSGTGDRTKAEGGFSAEERAAMKARSAELKAEAKRGKAADKEAADEASVLAKIAEMAEPDRAMAERLMAIVADVAPGLLPKLYYGQPGWAKAGKVVVFFRSGLGDKERYSTLGFSGAAQLDDDGGLWPTSYALDHLTDDGADTIAKLVVRAAG</sequence>
<dbReference type="EMBL" id="JBEPSJ010000001">
    <property type="protein sequence ID" value="MET4580666.1"/>
    <property type="molecule type" value="Genomic_DNA"/>
</dbReference>
<feature type="region of interest" description="Disordered" evidence="1">
    <location>
        <begin position="1"/>
        <end position="49"/>
    </location>
</feature>
<feature type="compositionally biased region" description="Low complexity" evidence="1">
    <location>
        <begin position="1"/>
        <end position="11"/>
    </location>
</feature>
<comment type="caution">
    <text evidence="2">The sequence shown here is derived from an EMBL/GenBank/DDBJ whole genome shotgun (WGS) entry which is preliminary data.</text>
</comment>
<evidence type="ECO:0000256" key="1">
    <source>
        <dbReference type="SAM" id="MobiDB-lite"/>
    </source>
</evidence>
<proteinExistence type="predicted"/>
<evidence type="ECO:0000313" key="2">
    <source>
        <dbReference type="EMBL" id="MET4580666.1"/>
    </source>
</evidence>
<organism evidence="2 3">
    <name type="scientific">Conyzicola nivalis</name>
    <dbReference type="NCBI Taxonomy" id="1477021"/>
    <lineage>
        <taxon>Bacteria</taxon>
        <taxon>Bacillati</taxon>
        <taxon>Actinomycetota</taxon>
        <taxon>Actinomycetes</taxon>
        <taxon>Micrococcales</taxon>
        <taxon>Microbacteriaceae</taxon>
        <taxon>Conyzicola</taxon>
    </lineage>
</organism>
<protein>
    <submittedName>
        <fullName evidence="2">Uncharacterized protein YdhG (YjbR/CyaY superfamily)</fullName>
    </submittedName>
</protein>
<name>A0ABV2QHZ6_9MICO</name>
<dbReference type="Proteomes" id="UP001549257">
    <property type="component" value="Unassembled WGS sequence"/>
</dbReference>